<dbReference type="NCBIfam" id="TIGR01640">
    <property type="entry name" value="F_box_assoc_1"/>
    <property type="match status" value="1"/>
</dbReference>
<dbReference type="SMART" id="SM00256">
    <property type="entry name" value="FBOX"/>
    <property type="match status" value="1"/>
</dbReference>
<proteinExistence type="predicted"/>
<dbReference type="SUPFAM" id="SSF81383">
    <property type="entry name" value="F-box domain"/>
    <property type="match status" value="1"/>
</dbReference>
<dbReference type="EMBL" id="KI631043">
    <property type="protein sequence ID" value="EYU30493.1"/>
    <property type="molecule type" value="Genomic_DNA"/>
</dbReference>
<dbReference type="PROSITE" id="PS50181">
    <property type="entry name" value="FBOX"/>
    <property type="match status" value="1"/>
</dbReference>
<dbReference type="Pfam" id="PF07734">
    <property type="entry name" value="FBA_1"/>
    <property type="match status" value="1"/>
</dbReference>
<organism evidence="2 3">
    <name type="scientific">Erythranthe guttata</name>
    <name type="common">Yellow monkey flower</name>
    <name type="synonym">Mimulus guttatus</name>
    <dbReference type="NCBI Taxonomy" id="4155"/>
    <lineage>
        <taxon>Eukaryota</taxon>
        <taxon>Viridiplantae</taxon>
        <taxon>Streptophyta</taxon>
        <taxon>Embryophyta</taxon>
        <taxon>Tracheophyta</taxon>
        <taxon>Spermatophyta</taxon>
        <taxon>Magnoliopsida</taxon>
        <taxon>eudicotyledons</taxon>
        <taxon>Gunneridae</taxon>
        <taxon>Pentapetalae</taxon>
        <taxon>asterids</taxon>
        <taxon>lamiids</taxon>
        <taxon>Lamiales</taxon>
        <taxon>Phrymaceae</taxon>
        <taxon>Erythranthe</taxon>
    </lineage>
</organism>
<feature type="domain" description="F-box" evidence="1">
    <location>
        <begin position="3"/>
        <end position="49"/>
    </location>
</feature>
<dbReference type="InterPro" id="IPR001810">
    <property type="entry name" value="F-box_dom"/>
</dbReference>
<dbReference type="PANTHER" id="PTHR31672:SF13">
    <property type="entry name" value="F-BOX PROTEIN CPR30-LIKE"/>
    <property type="match status" value="1"/>
</dbReference>
<keyword evidence="3" id="KW-1185">Reference proteome</keyword>
<dbReference type="AlphaFoldDB" id="A0A022QT79"/>
<evidence type="ECO:0000313" key="2">
    <source>
        <dbReference type="EMBL" id="EYU30493.1"/>
    </source>
</evidence>
<feature type="non-terminal residue" evidence="2">
    <location>
        <position position="313"/>
    </location>
</feature>
<sequence>MEDGAKKELPYDIMENILSRLPVKTLFRFKSVCKSWYATISDDQIFAGVHLRQSRNMSSGKRDVFFWLEKQGPDFWPIVSHQHQFLPKKIESQLDPTVLCYSDGLALRRYHGVDAGIYVLCNLSTGYRVKFACPCPIHHHPHQTVYGIIYDPLINDYKVIVIDNNMRYAVYQCRTETWSALQETNFSWGPLITGKGVSLNGDLYFILKTLEEEEEESRGRIKIVGFDPSRESFVRLPELNYTTKPDFFMFLTCLEGCMYVCINHSCLVIKVVGGKHEEKSWREFEGFPPLSTRRNVDTINWYYPGGDETELDA</sequence>
<dbReference type="InterPro" id="IPR006527">
    <property type="entry name" value="F-box-assoc_dom_typ1"/>
</dbReference>
<gene>
    <name evidence="2" type="ORF">MIMGU_mgv1a024563mg</name>
</gene>
<dbReference type="Proteomes" id="UP000030748">
    <property type="component" value="Unassembled WGS sequence"/>
</dbReference>
<evidence type="ECO:0000259" key="1">
    <source>
        <dbReference type="PROSITE" id="PS50181"/>
    </source>
</evidence>
<reference evidence="2 3" key="1">
    <citation type="journal article" date="2013" name="Proc. Natl. Acad. Sci. U.S.A.">
        <title>Fine-scale variation in meiotic recombination in Mimulus inferred from population shotgun sequencing.</title>
        <authorList>
            <person name="Hellsten U."/>
            <person name="Wright K.M."/>
            <person name="Jenkins J."/>
            <person name="Shu S."/>
            <person name="Yuan Y."/>
            <person name="Wessler S.R."/>
            <person name="Schmutz J."/>
            <person name="Willis J.H."/>
            <person name="Rokhsar D.S."/>
        </authorList>
    </citation>
    <scope>NUCLEOTIDE SEQUENCE [LARGE SCALE GENOMIC DNA]</scope>
    <source>
        <strain evidence="3">cv. DUN x IM62</strain>
    </source>
</reference>
<dbReference type="Gene3D" id="1.20.1280.50">
    <property type="match status" value="1"/>
</dbReference>
<accession>A0A022QT79</accession>
<dbReference type="InterPro" id="IPR050796">
    <property type="entry name" value="SCF_F-box_component"/>
</dbReference>
<protein>
    <recommendedName>
        <fullName evidence="1">F-box domain-containing protein</fullName>
    </recommendedName>
</protein>
<dbReference type="InterPro" id="IPR017451">
    <property type="entry name" value="F-box-assoc_interact_dom"/>
</dbReference>
<dbReference type="InterPro" id="IPR036047">
    <property type="entry name" value="F-box-like_dom_sf"/>
</dbReference>
<evidence type="ECO:0000313" key="3">
    <source>
        <dbReference type="Proteomes" id="UP000030748"/>
    </source>
</evidence>
<name>A0A022QT79_ERYGU</name>
<dbReference type="Pfam" id="PF00646">
    <property type="entry name" value="F-box"/>
    <property type="match status" value="1"/>
</dbReference>
<dbReference type="PANTHER" id="PTHR31672">
    <property type="entry name" value="BNACNNG10540D PROTEIN"/>
    <property type="match status" value="1"/>
</dbReference>
<dbReference type="CDD" id="cd22157">
    <property type="entry name" value="F-box_AtFBW1-like"/>
    <property type="match status" value="1"/>
</dbReference>
<dbReference type="STRING" id="4155.A0A022QT79"/>